<comment type="caution">
    <text evidence="1">The sequence shown here is derived from an EMBL/GenBank/DDBJ whole genome shotgun (WGS) entry which is preliminary data.</text>
</comment>
<organism evidence="1">
    <name type="scientific">marine sediment metagenome</name>
    <dbReference type="NCBI Taxonomy" id="412755"/>
    <lineage>
        <taxon>unclassified sequences</taxon>
        <taxon>metagenomes</taxon>
        <taxon>ecological metagenomes</taxon>
    </lineage>
</organism>
<dbReference type="AlphaFoldDB" id="A0A0F9GZF4"/>
<dbReference type="EMBL" id="LAZR01016508">
    <property type="protein sequence ID" value="KKM04204.1"/>
    <property type="molecule type" value="Genomic_DNA"/>
</dbReference>
<gene>
    <name evidence="1" type="ORF">LCGC14_1766590</name>
</gene>
<protein>
    <submittedName>
        <fullName evidence="1">Uncharacterized protein</fullName>
    </submittedName>
</protein>
<evidence type="ECO:0000313" key="1">
    <source>
        <dbReference type="EMBL" id="KKM04204.1"/>
    </source>
</evidence>
<accession>A0A0F9GZF4</accession>
<sequence>MPKGDFLRSILRMKHSPAGKKYLAKQKKRTQPTYFRGIKGLQRPTTETALRKNKIDEKTIKKMVGAKNYVGP</sequence>
<reference evidence="1" key="1">
    <citation type="journal article" date="2015" name="Nature">
        <title>Complex archaea that bridge the gap between prokaryotes and eukaryotes.</title>
        <authorList>
            <person name="Spang A."/>
            <person name="Saw J.H."/>
            <person name="Jorgensen S.L."/>
            <person name="Zaremba-Niedzwiedzka K."/>
            <person name="Martijn J."/>
            <person name="Lind A.E."/>
            <person name="van Eijk R."/>
            <person name="Schleper C."/>
            <person name="Guy L."/>
            <person name="Ettema T.J."/>
        </authorList>
    </citation>
    <scope>NUCLEOTIDE SEQUENCE</scope>
</reference>
<name>A0A0F9GZF4_9ZZZZ</name>
<proteinExistence type="predicted"/>